<reference evidence="9" key="1">
    <citation type="journal article" date="2019" name="Int. J. Syst. Evol. Microbiol.">
        <title>The Global Catalogue of Microorganisms (GCM) 10K type strain sequencing project: providing services to taxonomists for standard genome sequencing and annotation.</title>
        <authorList>
            <consortium name="The Broad Institute Genomics Platform"/>
            <consortium name="The Broad Institute Genome Sequencing Center for Infectious Disease"/>
            <person name="Wu L."/>
            <person name="Ma J."/>
        </authorList>
    </citation>
    <scope>NUCLEOTIDE SEQUENCE [LARGE SCALE GENOMIC DNA]</scope>
    <source>
        <strain evidence="9">KLKA75</strain>
    </source>
</reference>
<feature type="transmembrane region" description="Helical" evidence="6">
    <location>
        <begin position="241"/>
        <end position="259"/>
    </location>
</feature>
<name>A0ABV9TUS9_9ACTN</name>
<feature type="transmembrane region" description="Helical" evidence="6">
    <location>
        <begin position="361"/>
        <end position="383"/>
    </location>
</feature>
<dbReference type="Pfam" id="PF07690">
    <property type="entry name" value="MFS_1"/>
    <property type="match status" value="1"/>
</dbReference>
<evidence type="ECO:0000256" key="2">
    <source>
        <dbReference type="ARBA" id="ARBA00022692"/>
    </source>
</evidence>
<feature type="transmembrane region" description="Helical" evidence="6">
    <location>
        <begin position="430"/>
        <end position="451"/>
    </location>
</feature>
<feature type="domain" description="Major facilitator superfamily (MFS) profile" evidence="7">
    <location>
        <begin position="44"/>
        <end position="489"/>
    </location>
</feature>
<feature type="transmembrane region" description="Helical" evidence="6">
    <location>
        <begin position="296"/>
        <end position="317"/>
    </location>
</feature>
<proteinExistence type="predicted"/>
<dbReference type="EMBL" id="JBHSIT010000002">
    <property type="protein sequence ID" value="MFC4907050.1"/>
    <property type="molecule type" value="Genomic_DNA"/>
</dbReference>
<organism evidence="8 9">
    <name type="scientific">Actinomadura gamaensis</name>
    <dbReference type="NCBI Taxonomy" id="1763541"/>
    <lineage>
        <taxon>Bacteria</taxon>
        <taxon>Bacillati</taxon>
        <taxon>Actinomycetota</taxon>
        <taxon>Actinomycetes</taxon>
        <taxon>Streptosporangiales</taxon>
        <taxon>Thermomonosporaceae</taxon>
        <taxon>Actinomadura</taxon>
    </lineage>
</organism>
<dbReference type="Gene3D" id="1.20.1720.10">
    <property type="entry name" value="Multidrug resistance protein D"/>
    <property type="match status" value="1"/>
</dbReference>
<keyword evidence="2 6" id="KW-0812">Transmembrane</keyword>
<dbReference type="RefSeq" id="WP_378252791.1">
    <property type="nucleotide sequence ID" value="NZ_JBHSIT010000002.1"/>
</dbReference>
<sequence>MDRTAGDPATGSPDRRTGVDEPGPPPPEDRDAGDGVFGAAHRALTWGILLSVGLVALESLGVATVLPRIAADLDGLGAYGWGLSALMLANVIGTVVAGRSGDQHGPLRPMGWGMLTLALGCAVAGAAPTWPLFLVGRFCQGLGVGAVMAMAYTVIGLAYPERLRARMYALLSSAWTVPSLVGPATTGFLAERTTWRSVFLLILPIVGVAAVLTLPALRALRRSGGTESSVRSALPWWKRPLGSAVLLTVGTGVLLEALLLTDVAALVLLGAVGLLVTVPALRWATPPGTLSARRGLGAGVAVRALLCGAYFGTEAFLPLGLQELRGMSATASGLGLSAGAITWVAGSALQARRDARGTGRVAATATGFAVLALGVALIAVTTLSSALPSWTALLGWSIGGLGMGVGFNASTTQTLQQVPAERQGEASGALQLAQTFATAVIAGVGGAAIAFGRDHDSSMRATLLGVFVLTGLLAVAGMLLARRLRPEAPAKPA</sequence>
<feature type="region of interest" description="Disordered" evidence="5">
    <location>
        <begin position="1"/>
        <end position="35"/>
    </location>
</feature>
<dbReference type="PANTHER" id="PTHR23501:SF154">
    <property type="entry name" value="MULTIDRUG-EFFLUX TRANSPORTER RV1634-RELATED"/>
    <property type="match status" value="1"/>
</dbReference>
<dbReference type="InterPro" id="IPR011701">
    <property type="entry name" value="MFS"/>
</dbReference>
<dbReference type="Proteomes" id="UP001595872">
    <property type="component" value="Unassembled WGS sequence"/>
</dbReference>
<dbReference type="SUPFAM" id="SSF103473">
    <property type="entry name" value="MFS general substrate transporter"/>
    <property type="match status" value="1"/>
</dbReference>
<feature type="transmembrane region" description="Helical" evidence="6">
    <location>
        <begin position="329"/>
        <end position="349"/>
    </location>
</feature>
<keyword evidence="4 6" id="KW-0472">Membrane</keyword>
<feature type="transmembrane region" description="Helical" evidence="6">
    <location>
        <begin position="110"/>
        <end position="130"/>
    </location>
</feature>
<dbReference type="InterPro" id="IPR036259">
    <property type="entry name" value="MFS_trans_sf"/>
</dbReference>
<evidence type="ECO:0000313" key="8">
    <source>
        <dbReference type="EMBL" id="MFC4907050.1"/>
    </source>
</evidence>
<accession>A0ABV9TUS9</accession>
<feature type="transmembrane region" description="Helical" evidence="6">
    <location>
        <begin position="142"/>
        <end position="160"/>
    </location>
</feature>
<evidence type="ECO:0000256" key="6">
    <source>
        <dbReference type="SAM" id="Phobius"/>
    </source>
</evidence>
<keyword evidence="9" id="KW-1185">Reference proteome</keyword>
<gene>
    <name evidence="8" type="ORF">ACFPCY_06950</name>
</gene>
<dbReference type="PANTHER" id="PTHR23501">
    <property type="entry name" value="MAJOR FACILITATOR SUPERFAMILY"/>
    <property type="match status" value="1"/>
</dbReference>
<feature type="transmembrane region" description="Helical" evidence="6">
    <location>
        <begin position="389"/>
        <end position="409"/>
    </location>
</feature>
<evidence type="ECO:0000256" key="4">
    <source>
        <dbReference type="ARBA" id="ARBA00023136"/>
    </source>
</evidence>
<keyword evidence="3 6" id="KW-1133">Transmembrane helix</keyword>
<evidence type="ECO:0000259" key="7">
    <source>
        <dbReference type="PROSITE" id="PS50850"/>
    </source>
</evidence>
<feature type="transmembrane region" description="Helical" evidence="6">
    <location>
        <begin position="463"/>
        <end position="481"/>
    </location>
</feature>
<evidence type="ECO:0000256" key="5">
    <source>
        <dbReference type="SAM" id="MobiDB-lite"/>
    </source>
</evidence>
<dbReference type="InterPro" id="IPR020846">
    <property type="entry name" value="MFS_dom"/>
</dbReference>
<feature type="transmembrane region" description="Helical" evidence="6">
    <location>
        <begin position="43"/>
        <end position="66"/>
    </location>
</feature>
<feature type="transmembrane region" description="Helical" evidence="6">
    <location>
        <begin position="265"/>
        <end position="284"/>
    </location>
</feature>
<evidence type="ECO:0000313" key="9">
    <source>
        <dbReference type="Proteomes" id="UP001595872"/>
    </source>
</evidence>
<comment type="caution">
    <text evidence="8">The sequence shown here is derived from an EMBL/GenBank/DDBJ whole genome shotgun (WGS) entry which is preliminary data.</text>
</comment>
<dbReference type="Gene3D" id="1.20.1250.20">
    <property type="entry name" value="MFS general substrate transporter like domains"/>
    <property type="match status" value="1"/>
</dbReference>
<protein>
    <submittedName>
        <fullName evidence="8">MFS transporter</fullName>
    </submittedName>
</protein>
<feature type="transmembrane region" description="Helical" evidence="6">
    <location>
        <begin position="78"/>
        <end position="98"/>
    </location>
</feature>
<feature type="transmembrane region" description="Helical" evidence="6">
    <location>
        <begin position="198"/>
        <end position="220"/>
    </location>
</feature>
<evidence type="ECO:0000256" key="3">
    <source>
        <dbReference type="ARBA" id="ARBA00022989"/>
    </source>
</evidence>
<dbReference type="PROSITE" id="PS50850">
    <property type="entry name" value="MFS"/>
    <property type="match status" value="1"/>
</dbReference>
<comment type="subcellular location">
    <subcellularLocation>
        <location evidence="1">Cell membrane</location>
        <topology evidence="1">Multi-pass membrane protein</topology>
    </subcellularLocation>
</comment>
<evidence type="ECO:0000256" key="1">
    <source>
        <dbReference type="ARBA" id="ARBA00004651"/>
    </source>
</evidence>